<gene>
    <name evidence="2" type="ORF">GMARGA_LOCUS3567</name>
</gene>
<evidence type="ECO:0000313" key="2">
    <source>
        <dbReference type="EMBL" id="CAG8529860.1"/>
    </source>
</evidence>
<dbReference type="Proteomes" id="UP000789901">
    <property type="component" value="Unassembled WGS sequence"/>
</dbReference>
<proteinExistence type="predicted"/>
<feature type="compositionally biased region" description="Polar residues" evidence="1">
    <location>
        <begin position="206"/>
        <end position="216"/>
    </location>
</feature>
<sequence>MKTLNSQLEKEAEWNCFYEYQTISLCVGIVSVSSEILPAIDHILSEYLILQILSIEYMKIAQYVYDARQILLKLMVLKANQDNIKEIWKITNKWLGNNKKKHFIIVLDFVTYMYTCISNISSSRWYCNSKKEAINYENVIFANLNASNTQQGQTMVLIPHSFTVPSVQLAVEYDNDEIEQWLKTFIKHKKRSLQNEESEDGDSNKENISAVANSPITKHRGRPETKRYKAAMEK</sequence>
<evidence type="ECO:0000313" key="3">
    <source>
        <dbReference type="Proteomes" id="UP000789901"/>
    </source>
</evidence>
<organism evidence="2 3">
    <name type="scientific">Gigaspora margarita</name>
    <dbReference type="NCBI Taxonomy" id="4874"/>
    <lineage>
        <taxon>Eukaryota</taxon>
        <taxon>Fungi</taxon>
        <taxon>Fungi incertae sedis</taxon>
        <taxon>Mucoromycota</taxon>
        <taxon>Glomeromycotina</taxon>
        <taxon>Glomeromycetes</taxon>
        <taxon>Diversisporales</taxon>
        <taxon>Gigasporaceae</taxon>
        <taxon>Gigaspora</taxon>
    </lineage>
</organism>
<name>A0ABM8W5F1_GIGMA</name>
<reference evidence="2 3" key="1">
    <citation type="submission" date="2021-06" db="EMBL/GenBank/DDBJ databases">
        <authorList>
            <person name="Kallberg Y."/>
            <person name="Tangrot J."/>
            <person name="Rosling A."/>
        </authorList>
    </citation>
    <scope>NUCLEOTIDE SEQUENCE [LARGE SCALE GENOMIC DNA]</scope>
    <source>
        <strain evidence="2 3">120-4 pot B 10/14</strain>
    </source>
</reference>
<dbReference type="EMBL" id="CAJVQB010001296">
    <property type="protein sequence ID" value="CAG8529860.1"/>
    <property type="molecule type" value="Genomic_DNA"/>
</dbReference>
<feature type="region of interest" description="Disordered" evidence="1">
    <location>
        <begin position="192"/>
        <end position="234"/>
    </location>
</feature>
<feature type="non-terminal residue" evidence="2">
    <location>
        <position position="234"/>
    </location>
</feature>
<accession>A0ABM8W5F1</accession>
<protein>
    <submittedName>
        <fullName evidence="2">22219_t:CDS:1</fullName>
    </submittedName>
</protein>
<feature type="compositionally biased region" description="Basic and acidic residues" evidence="1">
    <location>
        <begin position="222"/>
        <end position="234"/>
    </location>
</feature>
<evidence type="ECO:0000256" key="1">
    <source>
        <dbReference type="SAM" id="MobiDB-lite"/>
    </source>
</evidence>
<keyword evidence="3" id="KW-1185">Reference proteome</keyword>
<comment type="caution">
    <text evidence="2">The sequence shown here is derived from an EMBL/GenBank/DDBJ whole genome shotgun (WGS) entry which is preliminary data.</text>
</comment>